<dbReference type="InterPro" id="IPR001296">
    <property type="entry name" value="Glyco_trans_1"/>
</dbReference>
<gene>
    <name evidence="3" type="ORF">BJN41_09625</name>
</gene>
<dbReference type="Pfam" id="PF00534">
    <property type="entry name" value="Glycos_transf_1"/>
    <property type="match status" value="1"/>
</dbReference>
<dbReference type="STRING" id="202956.BJN41_09625"/>
<dbReference type="SUPFAM" id="SSF53756">
    <property type="entry name" value="UDP-Glycosyltransferase/glycogen phosphorylase"/>
    <property type="match status" value="1"/>
</dbReference>
<dbReference type="EMBL" id="MKQS01000016">
    <property type="protein sequence ID" value="OFE43103.1"/>
    <property type="molecule type" value="Genomic_DNA"/>
</dbReference>
<organism evidence="3 4">
    <name type="scientific">Acinetobacter towneri</name>
    <dbReference type="NCBI Taxonomy" id="202956"/>
    <lineage>
        <taxon>Bacteria</taxon>
        <taxon>Pseudomonadati</taxon>
        <taxon>Pseudomonadota</taxon>
        <taxon>Gammaproteobacteria</taxon>
        <taxon>Moraxellales</taxon>
        <taxon>Moraxellaceae</taxon>
        <taxon>Acinetobacter</taxon>
    </lineage>
</organism>
<dbReference type="Gene3D" id="3.40.50.2000">
    <property type="entry name" value="Glycogen Phosphorylase B"/>
    <property type="match status" value="2"/>
</dbReference>
<dbReference type="eggNOG" id="COG0438">
    <property type="taxonomic scope" value="Bacteria"/>
</dbReference>
<dbReference type="Pfam" id="PF13439">
    <property type="entry name" value="Glyco_transf_4"/>
    <property type="match status" value="1"/>
</dbReference>
<evidence type="ECO:0000259" key="2">
    <source>
        <dbReference type="Pfam" id="PF13439"/>
    </source>
</evidence>
<dbReference type="PANTHER" id="PTHR45947:SF3">
    <property type="entry name" value="SULFOQUINOVOSYL TRANSFERASE SQD2"/>
    <property type="match status" value="1"/>
</dbReference>
<dbReference type="GO" id="GO:0016757">
    <property type="term" value="F:glycosyltransferase activity"/>
    <property type="evidence" value="ECO:0007669"/>
    <property type="project" value="InterPro"/>
</dbReference>
<reference evidence="3 4" key="1">
    <citation type="submission" date="2016-10" db="EMBL/GenBank/DDBJ databases">
        <title>Genome of airborne Acinetobacter sp. 5-2Ac02 in the hospital environment: Species near to Acinetobacter towneri.</title>
        <authorList>
            <person name="Barbosa B."/>
            <person name="Fernandez-Garcia L."/>
            <person name="Gato E."/>
            <person name="Leao R."/>
            <person name="Albano R."/>
            <person name="Fernandez B."/>
            <person name="Fernandez-Cuenca F."/>
            <person name="Marques E."/>
            <person name="Tomas M."/>
        </authorList>
    </citation>
    <scope>NUCLEOTIDE SEQUENCE [LARGE SCALE GENOMIC DNA]</scope>
    <source>
        <strain evidence="3 4">5-2Ac02</strain>
    </source>
</reference>
<name>A0A1E8E1K4_9GAMM</name>
<accession>A0A1E8E1K4</accession>
<comment type="caution">
    <text evidence="3">The sequence shown here is derived from an EMBL/GenBank/DDBJ whole genome shotgun (WGS) entry which is preliminary data.</text>
</comment>
<dbReference type="AlphaFoldDB" id="A0A1E8E1K4"/>
<keyword evidence="3" id="KW-0808">Transferase</keyword>
<proteinExistence type="predicted"/>
<feature type="domain" description="Glycosyltransferase subfamily 4-like N-terminal" evidence="2">
    <location>
        <begin position="59"/>
        <end position="226"/>
    </location>
</feature>
<evidence type="ECO:0000313" key="3">
    <source>
        <dbReference type="EMBL" id="OFE43103.1"/>
    </source>
</evidence>
<dbReference type="InterPro" id="IPR028098">
    <property type="entry name" value="Glyco_trans_4-like_N"/>
</dbReference>
<dbReference type="RefSeq" id="WP_070154808.1">
    <property type="nucleotide sequence ID" value="NZ_MKQS01000016.1"/>
</dbReference>
<protein>
    <submittedName>
        <fullName evidence="3">Glycosyl transferase</fullName>
    </submittedName>
</protein>
<feature type="domain" description="Glycosyl transferase family 1" evidence="1">
    <location>
        <begin position="237"/>
        <end position="398"/>
    </location>
</feature>
<sequence length="427" mass="47976">MSNVLAKQSSKLERYSDAFKFYFKQDQKQKSSQPTSELSDLVRPRLKIALVTETWPPEINGVARSLLQLCKGLQELGHKILLIRPEQKQACTQFQPYQECLVKAQAIPKYHNLQFGWPQWSKLSQALDEFQPDVVHIVTEGPLGLASLHIAKSKNIPVSSGFHSAFQDFSRFFDLAFLLKPIQHYLKWFHNNTSLTCVPSSHTEKSLRQFGVQGPLVVVGRGVDVEYFSPDFRSAQLRASWGASENTRVMLYVGRLSPEKEVNLIINAYQRMPKNTEQPVKLVIVGDGPDRERLEALNTQGDIIFTGSLSGTALAQAYASADVFAFASQVETFGNVVLEAMASGLPVIAYDYACARLNLKPNETGWLSPLGQPEDLVGHIHRLPDLTTLRHMGEHARKATLNIGWQYPVQQFEQALYQVAKELHMPS</sequence>
<dbReference type="PANTHER" id="PTHR45947">
    <property type="entry name" value="SULFOQUINOVOSYL TRANSFERASE SQD2"/>
    <property type="match status" value="1"/>
</dbReference>
<dbReference type="InterPro" id="IPR050194">
    <property type="entry name" value="Glycosyltransferase_grp1"/>
</dbReference>
<dbReference type="CDD" id="cd03814">
    <property type="entry name" value="GT4-like"/>
    <property type="match status" value="1"/>
</dbReference>
<dbReference type="Proteomes" id="UP000186931">
    <property type="component" value="Unassembled WGS sequence"/>
</dbReference>
<evidence type="ECO:0000313" key="4">
    <source>
        <dbReference type="Proteomes" id="UP000186931"/>
    </source>
</evidence>
<evidence type="ECO:0000259" key="1">
    <source>
        <dbReference type="Pfam" id="PF00534"/>
    </source>
</evidence>